<feature type="domain" description="IRG-type G" evidence="4">
    <location>
        <begin position="20"/>
        <end position="190"/>
    </location>
</feature>
<evidence type="ECO:0000259" key="4">
    <source>
        <dbReference type="PROSITE" id="PS51716"/>
    </source>
</evidence>
<dbReference type="SUPFAM" id="SSF52540">
    <property type="entry name" value="P-loop containing nucleoside triphosphate hydrolases"/>
    <property type="match status" value="1"/>
</dbReference>
<dbReference type="PANTHER" id="PTHR32341:SF17">
    <property type="entry name" value="IRG-TYPE G DOMAIN-CONTAINING PROTEIN"/>
    <property type="match status" value="1"/>
</dbReference>
<comment type="caution">
    <text evidence="5">The sequence shown here is derived from an EMBL/GenBank/DDBJ whole genome shotgun (WGS) entry which is preliminary data.</text>
</comment>
<dbReference type="InterPro" id="IPR030385">
    <property type="entry name" value="G_IRG_dom"/>
</dbReference>
<dbReference type="GO" id="GO:0005525">
    <property type="term" value="F:GTP binding"/>
    <property type="evidence" value="ECO:0007669"/>
    <property type="project" value="UniProtKB-KW"/>
</dbReference>
<dbReference type="GO" id="GO:0005524">
    <property type="term" value="F:ATP binding"/>
    <property type="evidence" value="ECO:0007669"/>
    <property type="project" value="UniProtKB-KW"/>
</dbReference>
<keyword evidence="6" id="KW-1185">Reference proteome</keyword>
<dbReference type="Pfam" id="PF05049">
    <property type="entry name" value="IIGP"/>
    <property type="match status" value="1"/>
</dbReference>
<dbReference type="PROSITE" id="PS51716">
    <property type="entry name" value="G_IRG"/>
    <property type="match status" value="1"/>
</dbReference>
<dbReference type="EMBL" id="QURB01000009">
    <property type="protein sequence ID" value="RFC53358.1"/>
    <property type="molecule type" value="Genomic_DNA"/>
</dbReference>
<dbReference type="InterPro" id="IPR051515">
    <property type="entry name" value="IRG"/>
</dbReference>
<evidence type="ECO:0000313" key="6">
    <source>
        <dbReference type="Proteomes" id="UP000257127"/>
    </source>
</evidence>
<dbReference type="Proteomes" id="UP000257127">
    <property type="component" value="Unassembled WGS sequence"/>
</dbReference>
<dbReference type="RefSeq" id="WP_116881750.1">
    <property type="nucleotide sequence ID" value="NZ_QURB01000009.1"/>
</dbReference>
<accession>A0A3E1EV03</accession>
<dbReference type="AlphaFoldDB" id="A0A3E1EV03"/>
<gene>
    <name evidence="5" type="ORF">DXU93_13070</name>
</gene>
<dbReference type="InterPro" id="IPR027417">
    <property type="entry name" value="P-loop_NTPase"/>
</dbReference>
<evidence type="ECO:0000256" key="3">
    <source>
        <dbReference type="ARBA" id="ARBA00023134"/>
    </source>
</evidence>
<keyword evidence="5" id="KW-0067">ATP-binding</keyword>
<protein>
    <submittedName>
        <fullName evidence="5">ATP-binding cassette domain-containing protein</fullName>
    </submittedName>
</protein>
<evidence type="ECO:0000256" key="1">
    <source>
        <dbReference type="ARBA" id="ARBA00022741"/>
    </source>
</evidence>
<keyword evidence="1" id="KW-0547">Nucleotide-binding</keyword>
<keyword evidence="3" id="KW-0342">GTP-binding</keyword>
<sequence length="365" mass="41082">MKPDNILKKIEKDLEEYQNTKIKCAIIGRSGTGKSSLINAIAGEEIAEVGEIETTMNIKDPFEINGLMFYDLPGCSTSKFPREQYIEKFKLSEFDSVILVTSDRFYEDDLYLIEELIKLKIPVFAVRTKIDFAVERGEKRGVSAGETCQLIYQNIEENLNGNKVNGIYLTSADYPKEYDLSKLLEDIFFSLNDFKRERFIADINITSQRILDEKRKIAEKIVMRHSALAAANGLNPVPGVDISLDIALMVKMSKEIQLIYGLNQEQQAFNIQYLDKKSAKFIATKILQYTSRYGGKEALMILLKRVGSSIATKTASKWVPFVGQAIAAGIGFKMTSWIGKDMINDAEEIAKETFEALKVSSGELP</sequence>
<dbReference type="Gene3D" id="3.40.50.300">
    <property type="entry name" value="P-loop containing nucleotide triphosphate hydrolases"/>
    <property type="match status" value="1"/>
</dbReference>
<evidence type="ECO:0000313" key="5">
    <source>
        <dbReference type="EMBL" id="RFC53358.1"/>
    </source>
</evidence>
<dbReference type="GO" id="GO:0003924">
    <property type="term" value="F:GTPase activity"/>
    <property type="evidence" value="ECO:0007669"/>
    <property type="project" value="TreeGrafter"/>
</dbReference>
<evidence type="ECO:0000256" key="2">
    <source>
        <dbReference type="ARBA" id="ARBA00022801"/>
    </source>
</evidence>
<keyword evidence="2" id="KW-0378">Hydrolase</keyword>
<dbReference type="GO" id="GO:0016020">
    <property type="term" value="C:membrane"/>
    <property type="evidence" value="ECO:0007669"/>
    <property type="project" value="InterPro"/>
</dbReference>
<name>A0A3E1EV03_9FLAO</name>
<organism evidence="5 6">
    <name type="scientific">Brumimicrobium aurantiacum</name>
    <dbReference type="NCBI Taxonomy" id="1737063"/>
    <lineage>
        <taxon>Bacteria</taxon>
        <taxon>Pseudomonadati</taxon>
        <taxon>Bacteroidota</taxon>
        <taxon>Flavobacteriia</taxon>
        <taxon>Flavobacteriales</taxon>
        <taxon>Crocinitomicaceae</taxon>
        <taxon>Brumimicrobium</taxon>
    </lineage>
</organism>
<dbReference type="OrthoDB" id="9255830at2"/>
<dbReference type="InterPro" id="IPR007743">
    <property type="entry name" value="Immunity-related_GTPase-like"/>
</dbReference>
<dbReference type="PANTHER" id="PTHR32341">
    <property type="entry name" value="INTERFERON-INDUCIBLE GTPASE"/>
    <property type="match status" value="1"/>
</dbReference>
<proteinExistence type="predicted"/>
<reference evidence="5 6" key="1">
    <citation type="submission" date="2018-08" db="EMBL/GenBank/DDBJ databases">
        <title>The draft genome squence of Brumimicrobium sp. N62.</title>
        <authorList>
            <person name="Du Z.-J."/>
            <person name="Luo H.-R."/>
        </authorList>
    </citation>
    <scope>NUCLEOTIDE SEQUENCE [LARGE SCALE GENOMIC DNA]</scope>
    <source>
        <strain evidence="5 6">N62</strain>
    </source>
</reference>